<feature type="compositionally biased region" description="Polar residues" evidence="1">
    <location>
        <begin position="413"/>
        <end position="423"/>
    </location>
</feature>
<name>A0AAE0FES0_9CHLO</name>
<feature type="compositionally biased region" description="Polar residues" evidence="1">
    <location>
        <begin position="372"/>
        <end position="391"/>
    </location>
</feature>
<gene>
    <name evidence="2" type="ORF">CYMTET_32724</name>
</gene>
<evidence type="ECO:0000256" key="1">
    <source>
        <dbReference type="SAM" id="MobiDB-lite"/>
    </source>
</evidence>
<protein>
    <submittedName>
        <fullName evidence="2">Uncharacterized protein</fullName>
    </submittedName>
</protein>
<proteinExistence type="predicted"/>
<sequence length="423" mass="44913">MERVVVREVGEVGGAMLPGDNGGVASVVGRWYPVDMAGGSWWRWTWAARLGGGGDEGMVEMEAAGLVAGSDGGGDGGGGVGAGVTGEEAREVVVTAGGGGGGEGGGEEVEGTLVDMAGVLVEVDLEAAGLVVEVMRRWRAWRRVKVMVEMGDGEGVKVEAGMEEGERRWRAWRRVKLVVEMVEAEGGGKRCWLQVLVEAHQPHAEVPFVVHSAHVVYALQKSEHVNPHTSTPPDFASSKLTSIRRLWVVIAVECYGALQRAARALVTGNGPLHHRFVGNPLFLRDVPAVLAALCLGVEVGAVVKVAEEGEGVVEKAAVGLMVMEVVMEMVMEVGYVLREHSTGEASQMSSKPERCALLLGQFQKEREHITAEASQMSSKPESTAEASQLSSKPEGCALLLGQLQKEHEHSTRKASQMSSKPEG</sequence>
<evidence type="ECO:0000313" key="2">
    <source>
        <dbReference type="EMBL" id="KAK3258224.1"/>
    </source>
</evidence>
<keyword evidence="3" id="KW-1185">Reference proteome</keyword>
<dbReference type="AlphaFoldDB" id="A0AAE0FES0"/>
<evidence type="ECO:0000313" key="3">
    <source>
        <dbReference type="Proteomes" id="UP001190700"/>
    </source>
</evidence>
<feature type="region of interest" description="Disordered" evidence="1">
    <location>
        <begin position="371"/>
        <end position="423"/>
    </location>
</feature>
<comment type="caution">
    <text evidence="2">The sequence shown here is derived from an EMBL/GenBank/DDBJ whole genome shotgun (WGS) entry which is preliminary data.</text>
</comment>
<dbReference type="Proteomes" id="UP001190700">
    <property type="component" value="Unassembled WGS sequence"/>
</dbReference>
<dbReference type="EMBL" id="LGRX02019722">
    <property type="protein sequence ID" value="KAK3258224.1"/>
    <property type="molecule type" value="Genomic_DNA"/>
</dbReference>
<organism evidence="2 3">
    <name type="scientific">Cymbomonas tetramitiformis</name>
    <dbReference type="NCBI Taxonomy" id="36881"/>
    <lineage>
        <taxon>Eukaryota</taxon>
        <taxon>Viridiplantae</taxon>
        <taxon>Chlorophyta</taxon>
        <taxon>Pyramimonadophyceae</taxon>
        <taxon>Pyramimonadales</taxon>
        <taxon>Pyramimonadaceae</taxon>
        <taxon>Cymbomonas</taxon>
    </lineage>
</organism>
<accession>A0AAE0FES0</accession>
<reference evidence="2 3" key="1">
    <citation type="journal article" date="2015" name="Genome Biol. Evol.">
        <title>Comparative Genomics of a Bacterivorous Green Alga Reveals Evolutionary Causalities and Consequences of Phago-Mixotrophic Mode of Nutrition.</title>
        <authorList>
            <person name="Burns J.A."/>
            <person name="Paasch A."/>
            <person name="Narechania A."/>
            <person name="Kim E."/>
        </authorList>
    </citation>
    <scope>NUCLEOTIDE SEQUENCE [LARGE SCALE GENOMIC DNA]</scope>
    <source>
        <strain evidence="2 3">PLY_AMNH</strain>
    </source>
</reference>